<dbReference type="AlphaFoldDB" id="A0A699TMT6"/>
<evidence type="ECO:0000313" key="2">
    <source>
        <dbReference type="EMBL" id="GFD11437.1"/>
    </source>
</evidence>
<reference evidence="2" key="1">
    <citation type="journal article" date="2019" name="Sci. Rep.">
        <title>Draft genome of Tanacetum cinerariifolium, the natural source of mosquito coil.</title>
        <authorList>
            <person name="Yamashiro T."/>
            <person name="Shiraishi A."/>
            <person name="Satake H."/>
            <person name="Nakayama K."/>
        </authorList>
    </citation>
    <scope>NUCLEOTIDE SEQUENCE</scope>
</reference>
<sequence length="69" mass="7755">STSAPKDKTFKSTSSSKEGSKSKTRSTGKSAQAEEQVHTIEDLEEPAYQEFKTEYFLEEVYKATTDQLD</sequence>
<dbReference type="EMBL" id="BKCJ011259065">
    <property type="protein sequence ID" value="GFD11437.1"/>
    <property type="molecule type" value="Genomic_DNA"/>
</dbReference>
<comment type="caution">
    <text evidence="2">The sequence shown here is derived from an EMBL/GenBank/DDBJ whole genome shotgun (WGS) entry which is preliminary data.</text>
</comment>
<feature type="non-terminal residue" evidence="2">
    <location>
        <position position="1"/>
    </location>
</feature>
<protein>
    <submittedName>
        <fullName evidence="2">Uncharacterized protein</fullName>
    </submittedName>
</protein>
<gene>
    <name evidence="2" type="ORF">Tci_883406</name>
</gene>
<evidence type="ECO:0000256" key="1">
    <source>
        <dbReference type="SAM" id="MobiDB-lite"/>
    </source>
</evidence>
<name>A0A699TMT6_TANCI</name>
<proteinExistence type="predicted"/>
<organism evidence="2">
    <name type="scientific">Tanacetum cinerariifolium</name>
    <name type="common">Dalmatian daisy</name>
    <name type="synonym">Chrysanthemum cinerariifolium</name>
    <dbReference type="NCBI Taxonomy" id="118510"/>
    <lineage>
        <taxon>Eukaryota</taxon>
        <taxon>Viridiplantae</taxon>
        <taxon>Streptophyta</taxon>
        <taxon>Embryophyta</taxon>
        <taxon>Tracheophyta</taxon>
        <taxon>Spermatophyta</taxon>
        <taxon>Magnoliopsida</taxon>
        <taxon>eudicotyledons</taxon>
        <taxon>Gunneridae</taxon>
        <taxon>Pentapetalae</taxon>
        <taxon>asterids</taxon>
        <taxon>campanulids</taxon>
        <taxon>Asterales</taxon>
        <taxon>Asteraceae</taxon>
        <taxon>Asteroideae</taxon>
        <taxon>Anthemideae</taxon>
        <taxon>Anthemidinae</taxon>
        <taxon>Tanacetum</taxon>
    </lineage>
</organism>
<feature type="region of interest" description="Disordered" evidence="1">
    <location>
        <begin position="1"/>
        <end position="45"/>
    </location>
</feature>
<accession>A0A699TMT6</accession>
<feature type="compositionally biased region" description="Basic and acidic residues" evidence="1">
    <location>
        <begin position="1"/>
        <end position="10"/>
    </location>
</feature>